<name>A0ABQ9EXJ0_TEGGR</name>
<reference evidence="5 6" key="1">
    <citation type="submission" date="2022-12" db="EMBL/GenBank/DDBJ databases">
        <title>Chromosome-level genome of Tegillarca granosa.</title>
        <authorList>
            <person name="Kim J."/>
        </authorList>
    </citation>
    <scope>NUCLEOTIDE SEQUENCE [LARGE SCALE GENOMIC DNA]</scope>
    <source>
        <strain evidence="5">Teg-2019</strain>
        <tissue evidence="5">Adductor muscle</tissue>
    </source>
</reference>
<dbReference type="Pfam" id="PF13499">
    <property type="entry name" value="EF-hand_7"/>
    <property type="match status" value="2"/>
</dbReference>
<dbReference type="PANTHER" id="PTHR23048">
    <property type="entry name" value="MYOSIN LIGHT CHAIN 1, 3"/>
    <property type="match status" value="1"/>
</dbReference>
<dbReference type="PANTHER" id="PTHR23048:SF0">
    <property type="entry name" value="CALMODULIN LIKE 3"/>
    <property type="match status" value="1"/>
</dbReference>
<dbReference type="SMART" id="SM00054">
    <property type="entry name" value="EFh"/>
    <property type="match status" value="5"/>
</dbReference>
<dbReference type="EMBL" id="JARBDR010000657">
    <property type="protein sequence ID" value="KAJ8308337.1"/>
    <property type="molecule type" value="Genomic_DNA"/>
</dbReference>
<dbReference type="InterPro" id="IPR050230">
    <property type="entry name" value="CALM/Myosin/TropC-like"/>
</dbReference>
<dbReference type="CDD" id="cd00051">
    <property type="entry name" value="EFh"/>
    <property type="match status" value="1"/>
</dbReference>
<keyword evidence="2" id="KW-0106">Calcium</keyword>
<dbReference type="SUPFAM" id="SSF47473">
    <property type="entry name" value="EF-hand"/>
    <property type="match status" value="2"/>
</dbReference>
<keyword evidence="1" id="KW-0677">Repeat</keyword>
<sequence length="204" mass="23298">MMAKKMDKGITSEEELKRAFAVFDKDGNGMISADELRHVMSNLGEKLTEEEVTEMIKEADKDGDGQINYTEMKEVFSLFDKDRDGVVDISEIGAIIRSLGLNPTQEEINNLVDTYEDSGNGQIDYVELMTIVARMRLEPQDTEESLREAFRSFDNSRNGVLSLEELQDIMTRHGEKLTEEEMKEMLEDTKEVLNDEGHIRYDGN</sequence>
<evidence type="ECO:0000256" key="3">
    <source>
        <dbReference type="SAM" id="Coils"/>
    </source>
</evidence>
<evidence type="ECO:0000313" key="6">
    <source>
        <dbReference type="Proteomes" id="UP001217089"/>
    </source>
</evidence>
<keyword evidence="3" id="KW-0175">Coiled coil</keyword>
<evidence type="ECO:0000256" key="2">
    <source>
        <dbReference type="ARBA" id="ARBA00022837"/>
    </source>
</evidence>
<comment type="caution">
    <text evidence="5">The sequence shown here is derived from an EMBL/GenBank/DDBJ whole genome shotgun (WGS) entry which is preliminary data.</text>
</comment>
<feature type="domain" description="EF-hand" evidence="4">
    <location>
        <begin position="47"/>
        <end position="82"/>
    </location>
</feature>
<dbReference type="InterPro" id="IPR002048">
    <property type="entry name" value="EF_hand_dom"/>
</dbReference>
<feature type="domain" description="EF-hand" evidence="4">
    <location>
        <begin position="11"/>
        <end position="46"/>
    </location>
</feature>
<accession>A0ABQ9EXJ0</accession>
<gene>
    <name evidence="5" type="ORF">KUTeg_013211</name>
</gene>
<protein>
    <recommendedName>
        <fullName evidence="4">EF-hand domain-containing protein</fullName>
    </recommendedName>
</protein>
<feature type="coiled-coil region" evidence="3">
    <location>
        <begin position="163"/>
        <end position="196"/>
    </location>
</feature>
<organism evidence="5 6">
    <name type="scientific">Tegillarca granosa</name>
    <name type="common">Malaysian cockle</name>
    <name type="synonym">Anadara granosa</name>
    <dbReference type="NCBI Taxonomy" id="220873"/>
    <lineage>
        <taxon>Eukaryota</taxon>
        <taxon>Metazoa</taxon>
        <taxon>Spiralia</taxon>
        <taxon>Lophotrochozoa</taxon>
        <taxon>Mollusca</taxon>
        <taxon>Bivalvia</taxon>
        <taxon>Autobranchia</taxon>
        <taxon>Pteriomorphia</taxon>
        <taxon>Arcoida</taxon>
        <taxon>Arcoidea</taxon>
        <taxon>Arcidae</taxon>
        <taxon>Tegillarca</taxon>
    </lineage>
</organism>
<dbReference type="PROSITE" id="PS00018">
    <property type="entry name" value="EF_HAND_1"/>
    <property type="match status" value="3"/>
</dbReference>
<dbReference type="InterPro" id="IPR011992">
    <property type="entry name" value="EF-hand-dom_pair"/>
</dbReference>
<evidence type="ECO:0000313" key="5">
    <source>
        <dbReference type="EMBL" id="KAJ8308337.1"/>
    </source>
</evidence>
<keyword evidence="6" id="KW-1185">Reference proteome</keyword>
<proteinExistence type="predicted"/>
<evidence type="ECO:0000259" key="4">
    <source>
        <dbReference type="PROSITE" id="PS50222"/>
    </source>
</evidence>
<evidence type="ECO:0000256" key="1">
    <source>
        <dbReference type="ARBA" id="ARBA00022737"/>
    </source>
</evidence>
<dbReference type="Gene3D" id="1.10.238.10">
    <property type="entry name" value="EF-hand"/>
    <property type="match status" value="3"/>
</dbReference>
<dbReference type="PROSITE" id="PS50222">
    <property type="entry name" value="EF_HAND_2"/>
    <property type="match status" value="3"/>
</dbReference>
<dbReference type="InterPro" id="IPR018247">
    <property type="entry name" value="EF_Hand_1_Ca_BS"/>
</dbReference>
<dbReference type="Proteomes" id="UP001217089">
    <property type="component" value="Unassembled WGS sequence"/>
</dbReference>
<feature type="domain" description="EF-hand" evidence="4">
    <location>
        <begin position="141"/>
        <end position="176"/>
    </location>
</feature>